<reference evidence="1 2" key="1">
    <citation type="submission" date="2023-08" db="EMBL/GenBank/DDBJ databases">
        <title>The draft genome sequence of Paracraurococcus sp. LOR1-02.</title>
        <authorList>
            <person name="Kingkaew E."/>
            <person name="Tanasupawat S."/>
        </authorList>
    </citation>
    <scope>NUCLEOTIDE SEQUENCE [LARGE SCALE GENOMIC DNA]</scope>
    <source>
        <strain evidence="1 2">LOR1-02</strain>
    </source>
</reference>
<accession>A0ABT9EDX3</accession>
<protein>
    <recommendedName>
        <fullName evidence="3">Transposase</fullName>
    </recommendedName>
</protein>
<name>A0ABT9EDX3_9PROT</name>
<dbReference type="Proteomes" id="UP001243009">
    <property type="component" value="Unassembled WGS sequence"/>
</dbReference>
<organism evidence="1 2">
    <name type="scientific">Paracraurococcus lichenis</name>
    <dbReference type="NCBI Taxonomy" id="3064888"/>
    <lineage>
        <taxon>Bacteria</taxon>
        <taxon>Pseudomonadati</taxon>
        <taxon>Pseudomonadota</taxon>
        <taxon>Alphaproteobacteria</taxon>
        <taxon>Acetobacterales</taxon>
        <taxon>Roseomonadaceae</taxon>
        <taxon>Paracraurococcus</taxon>
    </lineage>
</organism>
<keyword evidence="2" id="KW-1185">Reference proteome</keyword>
<evidence type="ECO:0000313" key="2">
    <source>
        <dbReference type="Proteomes" id="UP001243009"/>
    </source>
</evidence>
<dbReference type="EMBL" id="JAUTWS010000187">
    <property type="protein sequence ID" value="MDO9714215.1"/>
    <property type="molecule type" value="Genomic_DNA"/>
</dbReference>
<proteinExistence type="predicted"/>
<evidence type="ECO:0008006" key="3">
    <source>
        <dbReference type="Google" id="ProtNLM"/>
    </source>
</evidence>
<evidence type="ECO:0000313" key="1">
    <source>
        <dbReference type="EMBL" id="MDO9714215.1"/>
    </source>
</evidence>
<sequence length="52" mass="5963">MRSRGHRPPPLLYGLDVWTDDRMLRIAWAPDGTLEVVASRRGTWEDEALALD</sequence>
<dbReference type="RefSeq" id="WP_305109054.1">
    <property type="nucleotide sequence ID" value="NZ_JAUTWS010000187.1"/>
</dbReference>
<comment type="caution">
    <text evidence="1">The sequence shown here is derived from an EMBL/GenBank/DDBJ whole genome shotgun (WGS) entry which is preliminary data.</text>
</comment>
<gene>
    <name evidence="1" type="ORF">Q7A36_38340</name>
</gene>